<sequence>MLHILEFLLEMLQAGYPLIGDVPSWLRDWYLCLERGVLRHLGSRISPTTRVGAFAGARAARNTWE</sequence>
<reference evidence="1" key="2">
    <citation type="journal article" date="2024" name="Plant">
        <title>Genomic evolution and insights into agronomic trait innovations of Sesamum species.</title>
        <authorList>
            <person name="Miao H."/>
            <person name="Wang L."/>
            <person name="Qu L."/>
            <person name="Liu H."/>
            <person name="Sun Y."/>
            <person name="Le M."/>
            <person name="Wang Q."/>
            <person name="Wei S."/>
            <person name="Zheng Y."/>
            <person name="Lin W."/>
            <person name="Duan Y."/>
            <person name="Cao H."/>
            <person name="Xiong S."/>
            <person name="Wang X."/>
            <person name="Wei L."/>
            <person name="Li C."/>
            <person name="Ma Q."/>
            <person name="Ju M."/>
            <person name="Zhao R."/>
            <person name="Li G."/>
            <person name="Mu C."/>
            <person name="Tian Q."/>
            <person name="Mei H."/>
            <person name="Zhang T."/>
            <person name="Gao T."/>
            <person name="Zhang H."/>
        </authorList>
    </citation>
    <scope>NUCLEOTIDE SEQUENCE</scope>
    <source>
        <strain evidence="1">G01</strain>
    </source>
</reference>
<protein>
    <submittedName>
        <fullName evidence="1">Uncharacterized protein</fullName>
    </submittedName>
</protein>
<proteinExistence type="predicted"/>
<dbReference type="AlphaFoldDB" id="A0AAW2KL35"/>
<accession>A0AAW2KL35</accession>
<reference evidence="1" key="1">
    <citation type="submission" date="2020-06" db="EMBL/GenBank/DDBJ databases">
        <authorList>
            <person name="Li T."/>
            <person name="Hu X."/>
            <person name="Zhang T."/>
            <person name="Song X."/>
            <person name="Zhang H."/>
            <person name="Dai N."/>
            <person name="Sheng W."/>
            <person name="Hou X."/>
            <person name="Wei L."/>
        </authorList>
    </citation>
    <scope>NUCLEOTIDE SEQUENCE</scope>
    <source>
        <strain evidence="1">G01</strain>
        <tissue evidence="1">Leaf</tissue>
    </source>
</reference>
<dbReference type="EMBL" id="JACGWK010000094">
    <property type="protein sequence ID" value="KAL0307559.1"/>
    <property type="molecule type" value="Genomic_DNA"/>
</dbReference>
<name>A0AAW2KL35_9LAMI</name>
<organism evidence="1">
    <name type="scientific">Sesamum angustifolium</name>
    <dbReference type="NCBI Taxonomy" id="2727405"/>
    <lineage>
        <taxon>Eukaryota</taxon>
        <taxon>Viridiplantae</taxon>
        <taxon>Streptophyta</taxon>
        <taxon>Embryophyta</taxon>
        <taxon>Tracheophyta</taxon>
        <taxon>Spermatophyta</taxon>
        <taxon>Magnoliopsida</taxon>
        <taxon>eudicotyledons</taxon>
        <taxon>Gunneridae</taxon>
        <taxon>Pentapetalae</taxon>
        <taxon>asterids</taxon>
        <taxon>lamiids</taxon>
        <taxon>Lamiales</taxon>
        <taxon>Pedaliaceae</taxon>
        <taxon>Sesamum</taxon>
    </lineage>
</organism>
<comment type="caution">
    <text evidence="1">The sequence shown here is derived from an EMBL/GenBank/DDBJ whole genome shotgun (WGS) entry which is preliminary data.</text>
</comment>
<gene>
    <name evidence="1" type="ORF">Sangu_3023400</name>
</gene>
<evidence type="ECO:0000313" key="1">
    <source>
        <dbReference type="EMBL" id="KAL0307559.1"/>
    </source>
</evidence>